<reference evidence="2" key="2">
    <citation type="submission" date="2017-12" db="EMBL/GenBank/DDBJ databases">
        <title>Genome sequence of the Bar-tailed Godwit (Limosa lapponica baueri).</title>
        <authorList>
            <person name="Lima N.C.B."/>
            <person name="Parody-Merino A.M."/>
            <person name="Battley P.F."/>
            <person name="Fidler A.E."/>
            <person name="Prosdocimi F."/>
        </authorList>
    </citation>
    <scope>NUCLEOTIDE SEQUENCE [LARGE SCALE GENOMIC DNA]</scope>
</reference>
<evidence type="ECO:0000313" key="2">
    <source>
        <dbReference type="Proteomes" id="UP000233556"/>
    </source>
</evidence>
<accession>A0A2I0TL81</accession>
<reference evidence="2" key="1">
    <citation type="submission" date="2017-11" db="EMBL/GenBank/DDBJ databases">
        <authorList>
            <person name="Lima N.C."/>
            <person name="Parody-Merino A.M."/>
            <person name="Battley P.F."/>
            <person name="Fidler A.E."/>
            <person name="Prosdocimi F."/>
        </authorList>
    </citation>
    <scope>NUCLEOTIDE SEQUENCE [LARGE SCALE GENOMIC DNA]</scope>
</reference>
<keyword evidence="2" id="KW-1185">Reference proteome</keyword>
<dbReference type="Proteomes" id="UP000233556">
    <property type="component" value="Unassembled WGS sequence"/>
</dbReference>
<evidence type="ECO:0000313" key="1">
    <source>
        <dbReference type="EMBL" id="PKU34584.1"/>
    </source>
</evidence>
<sequence length="174" mass="19026">MGQPEVTLHAPIQPLALCRAAGPAATVEIITTGQKVLAGESQGQAAWGQYGGLQQFCHKELVFDASTYATETKVEYVILKTSQPTGSRPPSWCPHGSSQVLAESESPVEASAIVPQLATQFSTLVWQRQDWLKEERARTHLCKRKANHREQLKLSSCLVITKTTEATVHDSDCI</sequence>
<protein>
    <submittedName>
        <fullName evidence="1">Uncharacterized protein</fullName>
    </submittedName>
</protein>
<organism evidence="1 2">
    <name type="scientific">Limosa lapponica baueri</name>
    <dbReference type="NCBI Taxonomy" id="1758121"/>
    <lineage>
        <taxon>Eukaryota</taxon>
        <taxon>Metazoa</taxon>
        <taxon>Chordata</taxon>
        <taxon>Craniata</taxon>
        <taxon>Vertebrata</taxon>
        <taxon>Euteleostomi</taxon>
        <taxon>Archelosauria</taxon>
        <taxon>Archosauria</taxon>
        <taxon>Dinosauria</taxon>
        <taxon>Saurischia</taxon>
        <taxon>Theropoda</taxon>
        <taxon>Coelurosauria</taxon>
        <taxon>Aves</taxon>
        <taxon>Neognathae</taxon>
        <taxon>Neoaves</taxon>
        <taxon>Charadriiformes</taxon>
        <taxon>Scolopacidae</taxon>
        <taxon>Limosa</taxon>
    </lineage>
</organism>
<dbReference type="EMBL" id="KZ508982">
    <property type="protein sequence ID" value="PKU34584.1"/>
    <property type="molecule type" value="Genomic_DNA"/>
</dbReference>
<dbReference type="AlphaFoldDB" id="A0A2I0TL81"/>
<name>A0A2I0TL81_LIMLA</name>
<gene>
    <name evidence="1" type="ORF">llap_15113</name>
</gene>
<proteinExistence type="predicted"/>